<comment type="caution">
    <text evidence="1">The sequence shown here is derived from an EMBL/GenBank/DDBJ whole genome shotgun (WGS) entry which is preliminary data.</text>
</comment>
<keyword evidence="2" id="KW-1185">Reference proteome</keyword>
<sequence>MAEMCAAASSCSSVRDVAGRRRSLCLRSMNASRCSWSLQRLLAVKPVAHFPARAFAIQPWQDAYLNALACGENERLQDAKGRLMDQWQGDRAMNQVADRNHHYNRSLRGLEGPNALGVHLTYMARQKFRRGTRGKWGLARRSVGRLRHLLDMAASP</sequence>
<dbReference type="Proteomes" id="UP000604046">
    <property type="component" value="Unassembled WGS sequence"/>
</dbReference>
<protein>
    <submittedName>
        <fullName evidence="1">Uncharacterized protein</fullName>
    </submittedName>
</protein>
<dbReference type="EMBL" id="CAJNDS010002555">
    <property type="protein sequence ID" value="CAE7524602.1"/>
    <property type="molecule type" value="Genomic_DNA"/>
</dbReference>
<dbReference type="AlphaFoldDB" id="A0A812TJ85"/>
<evidence type="ECO:0000313" key="2">
    <source>
        <dbReference type="Proteomes" id="UP000604046"/>
    </source>
</evidence>
<organism evidence="1 2">
    <name type="scientific">Symbiodinium natans</name>
    <dbReference type="NCBI Taxonomy" id="878477"/>
    <lineage>
        <taxon>Eukaryota</taxon>
        <taxon>Sar</taxon>
        <taxon>Alveolata</taxon>
        <taxon>Dinophyceae</taxon>
        <taxon>Suessiales</taxon>
        <taxon>Symbiodiniaceae</taxon>
        <taxon>Symbiodinium</taxon>
    </lineage>
</organism>
<name>A0A812TJ85_9DINO</name>
<proteinExistence type="predicted"/>
<evidence type="ECO:0000313" key="1">
    <source>
        <dbReference type="EMBL" id="CAE7524602.1"/>
    </source>
</evidence>
<accession>A0A812TJ85</accession>
<reference evidence="1" key="1">
    <citation type="submission" date="2021-02" db="EMBL/GenBank/DDBJ databases">
        <authorList>
            <person name="Dougan E. K."/>
            <person name="Rhodes N."/>
            <person name="Thang M."/>
            <person name="Chan C."/>
        </authorList>
    </citation>
    <scope>NUCLEOTIDE SEQUENCE</scope>
</reference>
<dbReference type="OrthoDB" id="10485792at2759"/>
<gene>
    <name evidence="1" type="ORF">SNAT2548_LOCUS29363</name>
</gene>